<evidence type="ECO:0000313" key="1">
    <source>
        <dbReference type="EMBL" id="GGM76412.1"/>
    </source>
</evidence>
<organism evidence="1 2">
    <name type="scientific">Longimycelium tulufanense</name>
    <dbReference type="NCBI Taxonomy" id="907463"/>
    <lineage>
        <taxon>Bacteria</taxon>
        <taxon>Bacillati</taxon>
        <taxon>Actinomycetota</taxon>
        <taxon>Actinomycetes</taxon>
        <taxon>Pseudonocardiales</taxon>
        <taxon>Pseudonocardiaceae</taxon>
        <taxon>Longimycelium</taxon>
    </lineage>
</organism>
<dbReference type="RefSeq" id="WP_189061235.1">
    <property type="nucleotide sequence ID" value="NZ_BMMK01000037.1"/>
</dbReference>
<dbReference type="EMBL" id="BMMK01000037">
    <property type="protein sequence ID" value="GGM76412.1"/>
    <property type="molecule type" value="Genomic_DNA"/>
</dbReference>
<evidence type="ECO:0000313" key="2">
    <source>
        <dbReference type="Proteomes" id="UP000637578"/>
    </source>
</evidence>
<proteinExistence type="predicted"/>
<reference evidence="1" key="2">
    <citation type="submission" date="2020-09" db="EMBL/GenBank/DDBJ databases">
        <authorList>
            <person name="Sun Q."/>
            <person name="Zhou Y."/>
        </authorList>
    </citation>
    <scope>NUCLEOTIDE SEQUENCE</scope>
    <source>
        <strain evidence="1">CGMCC 4.5737</strain>
    </source>
</reference>
<protein>
    <submittedName>
        <fullName evidence="1">Uncharacterized protein</fullName>
    </submittedName>
</protein>
<accession>A0A8J3FZ09</accession>
<comment type="caution">
    <text evidence="1">The sequence shown here is derived from an EMBL/GenBank/DDBJ whole genome shotgun (WGS) entry which is preliminary data.</text>
</comment>
<dbReference type="AlphaFoldDB" id="A0A8J3FZ09"/>
<reference evidence="1" key="1">
    <citation type="journal article" date="2014" name="Int. J. Syst. Evol. Microbiol.">
        <title>Complete genome sequence of Corynebacterium casei LMG S-19264T (=DSM 44701T), isolated from a smear-ripened cheese.</title>
        <authorList>
            <consortium name="US DOE Joint Genome Institute (JGI-PGF)"/>
            <person name="Walter F."/>
            <person name="Albersmeier A."/>
            <person name="Kalinowski J."/>
            <person name="Ruckert C."/>
        </authorList>
    </citation>
    <scope>NUCLEOTIDE SEQUENCE</scope>
    <source>
        <strain evidence="1">CGMCC 4.5737</strain>
    </source>
</reference>
<gene>
    <name evidence="1" type="ORF">GCM10012275_53980</name>
</gene>
<sequence length="267" mass="26891">MARSAARPTPTPATTRRRTLVALATLGVLVLVVAAGVLYRLTSASAPTPGLAPEGDWDVAAQHALAAAPMPVLPGAAAQPQPLATAGAGEPIVLPAASGSPVEGWIPAEFPATPQGALAQVVALWEAALVGADPAVLERAYRALSLPGAPDPAAAVPHRAVVALRAGAGLPATGTVSDLHVDFAITHGLVKGSTDEGRYAVVCVLGELSVSYHAHAARGGLGDCQALRFSGSGWRISPTPLPAVAPHAWPGSQFAVIAGYREVVRDA</sequence>
<keyword evidence="2" id="KW-1185">Reference proteome</keyword>
<name>A0A8J3FZ09_9PSEU</name>
<dbReference type="Proteomes" id="UP000637578">
    <property type="component" value="Unassembled WGS sequence"/>
</dbReference>